<organism evidence="3 4">
    <name type="scientific">Sodalis praecaptivus</name>
    <dbReference type="NCBI Taxonomy" id="1239307"/>
    <lineage>
        <taxon>Bacteria</taxon>
        <taxon>Pseudomonadati</taxon>
        <taxon>Pseudomonadota</taxon>
        <taxon>Gammaproteobacteria</taxon>
        <taxon>Enterobacterales</taxon>
        <taxon>Bruguierivoracaceae</taxon>
        <taxon>Sodalis</taxon>
    </lineage>
</organism>
<protein>
    <recommendedName>
        <fullName evidence="1">Inner membrane protein YccF</fullName>
    </recommendedName>
</protein>
<keyword evidence="1" id="KW-0997">Cell inner membrane</keyword>
<dbReference type="KEGG" id="sod:Sant_2590"/>
<dbReference type="PIRSF" id="PIRSF028777">
    <property type="entry name" value="UCP028777"/>
    <property type="match status" value="1"/>
</dbReference>
<dbReference type="PATRIC" id="fig|1239307.3.peg.2882"/>
<evidence type="ECO:0000259" key="2">
    <source>
        <dbReference type="Pfam" id="PF03733"/>
    </source>
</evidence>
<sequence length="148" mass="16503">MRTLLNIINFIFGGFLTTLAWLLATLLSVVLIISWPFTRACWEITKLSLVPFGNTALHVDELYPERRSGLLNTGGTLLNVFWFVVFGWWLCLSHILTGIAQCCTLIGIPLGIANFKLALIAVWPVGRRVVSVEEADRLRAGFRGPHHG</sequence>
<gene>
    <name evidence="3" type="primary">yccF</name>
    <name evidence="3" type="ORF">Sant_2590</name>
</gene>
<dbReference type="Proteomes" id="UP000019028">
    <property type="component" value="Chromosome"/>
</dbReference>
<dbReference type="Pfam" id="PF03733">
    <property type="entry name" value="YccF"/>
    <property type="match status" value="2"/>
</dbReference>
<feature type="domain" description="Inner membrane component" evidence="2">
    <location>
        <begin position="77"/>
        <end position="127"/>
    </location>
</feature>
<name>W0HV20_9GAMM</name>
<dbReference type="NCBIfam" id="NF008739">
    <property type="entry name" value="PRK11770.1-1"/>
    <property type="match status" value="1"/>
</dbReference>
<dbReference type="RefSeq" id="WP_025422768.1">
    <property type="nucleotide sequence ID" value="NZ_CP006569.1"/>
</dbReference>
<dbReference type="EMBL" id="CP006569">
    <property type="protein sequence ID" value="AHF77619.1"/>
    <property type="molecule type" value="Genomic_DNA"/>
</dbReference>
<keyword evidence="1" id="KW-0472">Membrane</keyword>
<accession>W0HV20</accession>
<keyword evidence="1" id="KW-1003">Cell membrane</keyword>
<dbReference type="InterPro" id="IPR052937">
    <property type="entry name" value="Inner_membrane_protein"/>
</dbReference>
<evidence type="ECO:0000313" key="4">
    <source>
        <dbReference type="Proteomes" id="UP000019028"/>
    </source>
</evidence>
<feature type="transmembrane region" description="Helical" evidence="1">
    <location>
        <begin position="70"/>
        <end position="90"/>
    </location>
</feature>
<feature type="transmembrane region" description="Helical" evidence="1">
    <location>
        <begin position="102"/>
        <end position="123"/>
    </location>
</feature>
<keyword evidence="1" id="KW-1133">Transmembrane helix</keyword>
<feature type="transmembrane region" description="Helical" evidence="1">
    <location>
        <begin position="7"/>
        <end position="33"/>
    </location>
</feature>
<proteinExistence type="predicted"/>
<dbReference type="OrthoDB" id="3238663at2"/>
<evidence type="ECO:0000313" key="3">
    <source>
        <dbReference type="EMBL" id="AHF77619.1"/>
    </source>
</evidence>
<dbReference type="InterPro" id="IPR031308">
    <property type="entry name" value="UCP028777"/>
</dbReference>
<feature type="domain" description="Inner membrane component" evidence="2">
    <location>
        <begin position="4"/>
        <end position="54"/>
    </location>
</feature>
<evidence type="ECO:0000256" key="1">
    <source>
        <dbReference type="PIRNR" id="PIRNR028777"/>
    </source>
</evidence>
<comment type="subcellular location">
    <subcellularLocation>
        <location evidence="1">Cell inner membrane</location>
        <topology evidence="1">Multi-pass membrane protein</topology>
    </subcellularLocation>
</comment>
<dbReference type="GO" id="GO:0005886">
    <property type="term" value="C:plasma membrane"/>
    <property type="evidence" value="ECO:0007669"/>
    <property type="project" value="UniProtKB-SubCell"/>
</dbReference>
<dbReference type="AlphaFoldDB" id="W0HV20"/>
<reference evidence="3 4" key="1">
    <citation type="journal article" date="2014" name="Genome Biol. Evol.">
        <title>Genome degeneration and adaptation in a nascent stage of symbiosis.</title>
        <authorList>
            <person name="Oakeson K.F."/>
            <person name="Gil R."/>
            <person name="Clayton A.L."/>
            <person name="Dunn D.M."/>
            <person name="von Niederhausern A.C."/>
            <person name="Hamil C."/>
            <person name="Aoyagi A."/>
            <person name="Duval B."/>
            <person name="Baca A."/>
            <person name="Silva F.J."/>
            <person name="Vallier A."/>
            <person name="Jackson D.G."/>
            <person name="Latorre A."/>
            <person name="Weiss R.B."/>
            <person name="Heddi A."/>
            <person name="Moya A."/>
            <person name="Dale C."/>
        </authorList>
    </citation>
    <scope>NUCLEOTIDE SEQUENCE [LARGE SCALE GENOMIC DNA]</scope>
    <source>
        <strain evidence="3 4">HS1</strain>
    </source>
</reference>
<dbReference type="PANTHER" id="PTHR42903:SF1">
    <property type="entry name" value="INNER MEMBRANE PROTEIN YCCF"/>
    <property type="match status" value="1"/>
</dbReference>
<dbReference type="HOGENOM" id="CLU_120384_0_0_6"/>
<keyword evidence="1" id="KW-0812">Transmembrane</keyword>
<dbReference type="InterPro" id="IPR005185">
    <property type="entry name" value="YccF"/>
</dbReference>
<dbReference type="PANTHER" id="PTHR42903">
    <property type="entry name" value="INNER MEMBRANE PROTEIN YCCF"/>
    <property type="match status" value="1"/>
</dbReference>
<keyword evidence="4" id="KW-1185">Reference proteome</keyword>